<organism evidence="2">
    <name type="scientific">marine metagenome</name>
    <dbReference type="NCBI Taxonomy" id="408172"/>
    <lineage>
        <taxon>unclassified sequences</taxon>
        <taxon>metagenomes</taxon>
        <taxon>ecological metagenomes</taxon>
    </lineage>
</organism>
<reference evidence="2" key="1">
    <citation type="submission" date="2018-05" db="EMBL/GenBank/DDBJ databases">
        <authorList>
            <person name="Lanie J.A."/>
            <person name="Ng W.-L."/>
            <person name="Kazmierczak K.M."/>
            <person name="Andrzejewski T.M."/>
            <person name="Davidsen T.M."/>
            <person name="Wayne K.J."/>
            <person name="Tettelin H."/>
            <person name="Glass J.I."/>
            <person name="Rusch D."/>
            <person name="Podicherti R."/>
            <person name="Tsui H.-C.T."/>
            <person name="Winkler M.E."/>
        </authorList>
    </citation>
    <scope>NUCLEOTIDE SEQUENCE</scope>
</reference>
<accession>A0A382PGC9</accession>
<dbReference type="AlphaFoldDB" id="A0A382PGC9"/>
<dbReference type="InterPro" id="IPR018389">
    <property type="entry name" value="DctP_fam"/>
</dbReference>
<dbReference type="InterPro" id="IPR038404">
    <property type="entry name" value="TRAP_DctP_sf"/>
</dbReference>
<dbReference type="Pfam" id="PF03480">
    <property type="entry name" value="DctP"/>
    <property type="match status" value="1"/>
</dbReference>
<dbReference type="GO" id="GO:0055085">
    <property type="term" value="P:transmembrane transport"/>
    <property type="evidence" value="ECO:0007669"/>
    <property type="project" value="InterPro"/>
</dbReference>
<keyword evidence="1" id="KW-0732">Signal</keyword>
<protein>
    <submittedName>
        <fullName evidence="2">Uncharacterized protein</fullName>
    </submittedName>
</protein>
<dbReference type="Gene3D" id="3.40.190.170">
    <property type="entry name" value="Bacterial extracellular solute-binding protein, family 7"/>
    <property type="match status" value="1"/>
</dbReference>
<feature type="non-terminal residue" evidence="2">
    <location>
        <position position="119"/>
    </location>
</feature>
<sequence length="119" mass="13047">MKVHTILSGESLRQRLLQVIFLFSFVLLTGCGTQDGNEGILELKFGHVGAPGSLFALSAEEFSRRVEEKYPGRVQVNVFGSSQLGGDELMLQKLKLGTLDLALPSTIMSSRVELFGIFE</sequence>
<proteinExistence type="predicted"/>
<dbReference type="PROSITE" id="PS51257">
    <property type="entry name" value="PROKAR_LIPOPROTEIN"/>
    <property type="match status" value="1"/>
</dbReference>
<gene>
    <name evidence="2" type="ORF">METZ01_LOCUS325288</name>
</gene>
<evidence type="ECO:0000256" key="1">
    <source>
        <dbReference type="ARBA" id="ARBA00022729"/>
    </source>
</evidence>
<evidence type="ECO:0000313" key="2">
    <source>
        <dbReference type="EMBL" id="SVC72434.1"/>
    </source>
</evidence>
<dbReference type="EMBL" id="UINC01107224">
    <property type="protein sequence ID" value="SVC72434.1"/>
    <property type="molecule type" value="Genomic_DNA"/>
</dbReference>
<name>A0A382PGC9_9ZZZZ</name>